<feature type="transmembrane region" description="Helical" evidence="13">
    <location>
        <begin position="364"/>
        <end position="387"/>
    </location>
</feature>
<dbReference type="Pfam" id="PF00858">
    <property type="entry name" value="ASC"/>
    <property type="match status" value="1"/>
</dbReference>
<evidence type="ECO:0000256" key="5">
    <source>
        <dbReference type="ARBA" id="ARBA00022692"/>
    </source>
</evidence>
<keyword evidence="11 12" id="KW-0407">Ion channel</keyword>
<dbReference type="PANTHER" id="PTHR11690">
    <property type="entry name" value="AMILORIDE-SENSITIVE SODIUM CHANNEL-RELATED"/>
    <property type="match status" value="1"/>
</dbReference>
<proteinExistence type="inferred from homology"/>
<evidence type="ECO:0000256" key="13">
    <source>
        <dbReference type="SAM" id="Phobius"/>
    </source>
</evidence>
<reference evidence="15" key="1">
    <citation type="submission" date="2025-08" db="UniProtKB">
        <authorList>
            <consortium name="RefSeq"/>
        </authorList>
    </citation>
    <scope>IDENTIFICATION</scope>
</reference>
<protein>
    <submittedName>
        <fullName evidence="15">Degenerin mec-4-like</fullName>
    </submittedName>
</protein>
<evidence type="ECO:0000256" key="12">
    <source>
        <dbReference type="RuleBase" id="RU000679"/>
    </source>
</evidence>
<dbReference type="PANTHER" id="PTHR11690:SF248">
    <property type="entry name" value="PICKPOCKET 17, ISOFORM A"/>
    <property type="match status" value="1"/>
</dbReference>
<gene>
    <name evidence="15" type="primary">LOC108863927</name>
</gene>
<dbReference type="KEGG" id="goe:108863927"/>
<keyword evidence="4 12" id="KW-0894">Sodium channel</keyword>
<accession>A0AAJ7SDE1</accession>
<keyword evidence="14" id="KW-1185">Reference proteome</keyword>
<dbReference type="RefSeq" id="XP_028966681.1">
    <property type="nucleotide sequence ID" value="XM_029110848.1"/>
</dbReference>
<keyword evidence="5 12" id="KW-0812">Transmembrane</keyword>
<keyword evidence="8 12" id="KW-0406">Ion transport</keyword>
<sequence length="414" mass="47946">MALVTRSRVKHSIEGLIWLICIIGFLYQAGLVLELYEKYEFTVTVSEEMRKNIEFPAVTICTEKWVDRTILCADRDPDCDLEVESQQRLRFEYELRTDAAMEAEDLFSCELVSDAPGCPSVECNKMIKRTHFRAPTYGCYTFDIHLNAQKQHPFFDCKTPWLYELRLRSVWNTSSTARFNAISKYPITVHQKEVCPPERLSPIYLRQGLHYSISIGQKSFKRLPPPVASRCVDYIRKGYFDEFHGFKNYEVCVQECVMREEYKLCGCVRPDYEFAEYAYFRERCTKRQKDSCANRMTRIDVVGPCKKACGQPCYELTYDVKLVGLHEDEAETPENFSSFSVAISFGSDSQTVYEYSKTLSAIEAFGYIGGYIGMWLGISLFSIYTMVETSVVVRMQRFIVSRKSKRISRVVPSP</sequence>
<dbReference type="AlphaFoldDB" id="A0AAJ7SDE1"/>
<organism evidence="14 15">
    <name type="scientific">Galendromus occidentalis</name>
    <name type="common">western predatory mite</name>
    <dbReference type="NCBI Taxonomy" id="34638"/>
    <lineage>
        <taxon>Eukaryota</taxon>
        <taxon>Metazoa</taxon>
        <taxon>Ecdysozoa</taxon>
        <taxon>Arthropoda</taxon>
        <taxon>Chelicerata</taxon>
        <taxon>Arachnida</taxon>
        <taxon>Acari</taxon>
        <taxon>Parasitiformes</taxon>
        <taxon>Mesostigmata</taxon>
        <taxon>Gamasina</taxon>
        <taxon>Phytoseioidea</taxon>
        <taxon>Phytoseiidae</taxon>
        <taxon>Typhlodrominae</taxon>
        <taxon>Galendromus</taxon>
    </lineage>
</organism>
<evidence type="ECO:0000256" key="9">
    <source>
        <dbReference type="ARBA" id="ARBA00023136"/>
    </source>
</evidence>
<evidence type="ECO:0000256" key="8">
    <source>
        <dbReference type="ARBA" id="ARBA00023065"/>
    </source>
</evidence>
<dbReference type="InterPro" id="IPR001873">
    <property type="entry name" value="ENaC"/>
</dbReference>
<evidence type="ECO:0000313" key="14">
    <source>
        <dbReference type="Proteomes" id="UP000694867"/>
    </source>
</evidence>
<keyword evidence="6 13" id="KW-1133">Transmembrane helix</keyword>
<feature type="transmembrane region" description="Helical" evidence="13">
    <location>
        <begin position="16"/>
        <end position="36"/>
    </location>
</feature>
<dbReference type="GO" id="GO:0015280">
    <property type="term" value="F:ligand-gated sodium channel activity"/>
    <property type="evidence" value="ECO:0007669"/>
    <property type="project" value="TreeGrafter"/>
</dbReference>
<evidence type="ECO:0000313" key="15">
    <source>
        <dbReference type="RefSeq" id="XP_028966681.1"/>
    </source>
</evidence>
<dbReference type="GO" id="GO:0005886">
    <property type="term" value="C:plasma membrane"/>
    <property type="evidence" value="ECO:0007669"/>
    <property type="project" value="TreeGrafter"/>
</dbReference>
<keyword evidence="7" id="KW-0915">Sodium</keyword>
<evidence type="ECO:0000256" key="2">
    <source>
        <dbReference type="ARBA" id="ARBA00007193"/>
    </source>
</evidence>
<evidence type="ECO:0000256" key="1">
    <source>
        <dbReference type="ARBA" id="ARBA00004141"/>
    </source>
</evidence>
<evidence type="ECO:0000256" key="7">
    <source>
        <dbReference type="ARBA" id="ARBA00023053"/>
    </source>
</evidence>
<keyword evidence="10 12" id="KW-0739">Sodium transport</keyword>
<comment type="similarity">
    <text evidence="2 12">Belongs to the amiloride-sensitive sodium channel (TC 1.A.6) family.</text>
</comment>
<dbReference type="GeneID" id="108863927"/>
<evidence type="ECO:0000256" key="10">
    <source>
        <dbReference type="ARBA" id="ARBA00023201"/>
    </source>
</evidence>
<name>A0AAJ7SDE1_9ACAR</name>
<dbReference type="Proteomes" id="UP000694867">
    <property type="component" value="Unplaced"/>
</dbReference>
<keyword evidence="3 12" id="KW-0813">Transport</keyword>
<keyword evidence="9 13" id="KW-0472">Membrane</keyword>
<dbReference type="Gene3D" id="1.10.287.770">
    <property type="entry name" value="YojJ-like"/>
    <property type="match status" value="1"/>
</dbReference>
<comment type="subcellular location">
    <subcellularLocation>
        <location evidence="1">Membrane</location>
        <topology evidence="1">Multi-pass membrane protein</topology>
    </subcellularLocation>
</comment>
<evidence type="ECO:0000256" key="6">
    <source>
        <dbReference type="ARBA" id="ARBA00022989"/>
    </source>
</evidence>
<evidence type="ECO:0000256" key="3">
    <source>
        <dbReference type="ARBA" id="ARBA00022448"/>
    </source>
</evidence>
<evidence type="ECO:0000256" key="4">
    <source>
        <dbReference type="ARBA" id="ARBA00022461"/>
    </source>
</evidence>
<evidence type="ECO:0000256" key="11">
    <source>
        <dbReference type="ARBA" id="ARBA00023303"/>
    </source>
</evidence>